<feature type="transmembrane region" description="Helical" evidence="5">
    <location>
        <begin position="56"/>
        <end position="74"/>
    </location>
</feature>
<dbReference type="RefSeq" id="WP_373971744.1">
    <property type="nucleotide sequence ID" value="NZ_JBHDLJ010000005.1"/>
</dbReference>
<accession>A0ABV4ULN5</accession>
<evidence type="ECO:0000313" key="7">
    <source>
        <dbReference type="EMBL" id="MFB0834570.1"/>
    </source>
</evidence>
<dbReference type="EMBL" id="JBHDLJ010000005">
    <property type="protein sequence ID" value="MFB0834570.1"/>
    <property type="molecule type" value="Genomic_DNA"/>
</dbReference>
<name>A0ABV4ULN5_9MICC</name>
<keyword evidence="2 5" id="KW-0812">Transmembrane</keyword>
<proteinExistence type="predicted"/>
<evidence type="ECO:0000259" key="6">
    <source>
        <dbReference type="Pfam" id="PF13515"/>
    </source>
</evidence>
<evidence type="ECO:0000256" key="4">
    <source>
        <dbReference type="ARBA" id="ARBA00023136"/>
    </source>
</evidence>
<feature type="transmembrane region" description="Helical" evidence="5">
    <location>
        <begin position="21"/>
        <end position="44"/>
    </location>
</feature>
<evidence type="ECO:0000313" key="8">
    <source>
        <dbReference type="Proteomes" id="UP001575652"/>
    </source>
</evidence>
<dbReference type="Proteomes" id="UP001575652">
    <property type="component" value="Unassembled WGS sequence"/>
</dbReference>
<feature type="domain" description="Integral membrane bound transporter" evidence="6">
    <location>
        <begin position="40"/>
        <end position="164"/>
    </location>
</feature>
<keyword evidence="4 5" id="KW-0472">Membrane</keyword>
<keyword evidence="8" id="KW-1185">Reference proteome</keyword>
<dbReference type="InterPro" id="IPR049453">
    <property type="entry name" value="Memb_transporter_dom"/>
</dbReference>
<comment type="subcellular location">
    <subcellularLocation>
        <location evidence="1">Membrane</location>
        <topology evidence="1">Multi-pass membrane protein</topology>
    </subcellularLocation>
</comment>
<evidence type="ECO:0000256" key="3">
    <source>
        <dbReference type="ARBA" id="ARBA00022989"/>
    </source>
</evidence>
<evidence type="ECO:0000256" key="1">
    <source>
        <dbReference type="ARBA" id="ARBA00004141"/>
    </source>
</evidence>
<feature type="transmembrane region" description="Helical" evidence="5">
    <location>
        <begin position="158"/>
        <end position="182"/>
    </location>
</feature>
<sequence length="371" mass="39132">MAKLRTVRGLPRRVAAAAGSAVAAPRVLLAVKAALAAALAYLLAPLMPGVTDEYPYYAPLGALISMYPTLMGSARAGLQTLSGLAIGIFLAWLVTMLGVPPLPGVALVVLAGVLVAGHRWLGAGRDYVPMAAMFVLVIGGPDADAFSLGYITQMGLGVAVGLAVNLLVFPPLRLGAAAVELADLRKTLSRQLDDIGQALTEDWPPAHEDWASRTAPLEEAAASVRLAVVDADRSSRGNPRTRFHRHDLPADYADLRTLESITFQVRDLGEELTAAVWGTPFPVSLPPALRPPLSRAMHRVARLLAAWEPGKDPAADLADADAALRDLLEAMDRELLQGAAALVPAASVAMSLQRIVDGIRLRTGWDPADTP</sequence>
<reference evidence="7 8" key="1">
    <citation type="submission" date="2024-09" db="EMBL/GenBank/DDBJ databases">
        <authorList>
            <person name="Salinas-Garcia M.A."/>
            <person name="Prieme A."/>
        </authorList>
    </citation>
    <scope>NUCLEOTIDE SEQUENCE [LARGE SCALE GENOMIC DNA]</scope>
    <source>
        <strain evidence="7 8">DSM 21081</strain>
    </source>
</reference>
<gene>
    <name evidence="7" type="ORF">ACETWP_08210</name>
</gene>
<evidence type="ECO:0000256" key="5">
    <source>
        <dbReference type="SAM" id="Phobius"/>
    </source>
</evidence>
<organism evidence="7 8">
    <name type="scientific">Arthrobacter halodurans</name>
    <dbReference type="NCBI Taxonomy" id="516699"/>
    <lineage>
        <taxon>Bacteria</taxon>
        <taxon>Bacillati</taxon>
        <taxon>Actinomycetota</taxon>
        <taxon>Actinomycetes</taxon>
        <taxon>Micrococcales</taxon>
        <taxon>Micrococcaceae</taxon>
        <taxon>Arthrobacter</taxon>
    </lineage>
</organism>
<dbReference type="Pfam" id="PF13515">
    <property type="entry name" value="FUSC_2"/>
    <property type="match status" value="1"/>
</dbReference>
<protein>
    <submittedName>
        <fullName evidence="7">Aromatic acid exporter family protein</fullName>
    </submittedName>
</protein>
<comment type="caution">
    <text evidence="7">The sequence shown here is derived from an EMBL/GenBank/DDBJ whole genome shotgun (WGS) entry which is preliminary data.</text>
</comment>
<evidence type="ECO:0000256" key="2">
    <source>
        <dbReference type="ARBA" id="ARBA00022692"/>
    </source>
</evidence>
<keyword evidence="3 5" id="KW-1133">Transmembrane helix</keyword>